<feature type="transmembrane region" description="Helical" evidence="1">
    <location>
        <begin position="6"/>
        <end position="25"/>
    </location>
</feature>
<reference evidence="2 3" key="1">
    <citation type="submission" date="2019-09" db="EMBL/GenBank/DDBJ databases">
        <title>Investigation of probiotic properties of different lactic acid bacteria.</title>
        <authorList>
            <person name="Jaomanjaka F."/>
            <person name="Blanc P."/>
        </authorList>
    </citation>
    <scope>NUCLEOTIDE SEQUENCE [LARGE SCALE GENOMIC DNA]</scope>
    <source>
        <strain evidence="2 3">BIO6369</strain>
    </source>
</reference>
<evidence type="ECO:0000256" key="1">
    <source>
        <dbReference type="SAM" id="Phobius"/>
    </source>
</evidence>
<dbReference type="NCBIfam" id="TIGR01673">
    <property type="entry name" value="holin_LLH"/>
    <property type="match status" value="1"/>
</dbReference>
<keyword evidence="1" id="KW-0812">Transmembrane</keyword>
<evidence type="ECO:0000313" key="3">
    <source>
        <dbReference type="Proteomes" id="UP000460112"/>
    </source>
</evidence>
<dbReference type="EMBL" id="WBOA01000001">
    <property type="protein sequence ID" value="KAB1951795.1"/>
    <property type="molecule type" value="Genomic_DNA"/>
</dbReference>
<protein>
    <submittedName>
        <fullName evidence="2">Phage holin</fullName>
    </submittedName>
</protein>
<keyword evidence="1" id="KW-0472">Membrane</keyword>
<proteinExistence type="predicted"/>
<name>A0A833CG37_LACGS</name>
<accession>A0A833CG37</accession>
<gene>
    <name evidence="2" type="ORF">F8244_04640</name>
</gene>
<keyword evidence="1" id="KW-1133">Transmembrane helix</keyword>
<organism evidence="2 3">
    <name type="scientific">Lactobacillus gasseri</name>
    <dbReference type="NCBI Taxonomy" id="1596"/>
    <lineage>
        <taxon>Bacteria</taxon>
        <taxon>Bacillati</taxon>
        <taxon>Bacillota</taxon>
        <taxon>Bacilli</taxon>
        <taxon>Lactobacillales</taxon>
        <taxon>Lactobacillaceae</taxon>
        <taxon>Lactobacillus</taxon>
    </lineage>
</organism>
<dbReference type="AlphaFoldDB" id="A0A833CG37"/>
<dbReference type="RefSeq" id="WP_151494747.1">
    <property type="nucleotide sequence ID" value="NZ_WBOA01000001.1"/>
</dbReference>
<dbReference type="Proteomes" id="UP000460112">
    <property type="component" value="Unassembled WGS sequence"/>
</dbReference>
<dbReference type="Pfam" id="PF09682">
    <property type="entry name" value="Phage_holin_6_1"/>
    <property type="match status" value="1"/>
</dbReference>
<dbReference type="InterPro" id="IPR010026">
    <property type="entry name" value="Phage_holin_LL-H"/>
</dbReference>
<evidence type="ECO:0000313" key="2">
    <source>
        <dbReference type="EMBL" id="KAB1951795.1"/>
    </source>
</evidence>
<comment type="caution">
    <text evidence="2">The sequence shown here is derived from an EMBL/GenBank/DDBJ whole genome shotgun (WGS) entry which is preliminary data.</text>
</comment>
<sequence>MSLGQITDLVIVVLSVVVTIIFYFYSKHKIEIDKKALQGDALAKAEQMIARSAGAIVFQTDKEGGSGQEKLVSAFNYLTAILDMAHLPHPSTAYIKGEIEKSVTTMKQTKNFVDSMQTLTKEDDAAKQLKSKTIVGELKEVKE</sequence>